<feature type="transmembrane region" description="Helical" evidence="1">
    <location>
        <begin position="131"/>
        <end position="155"/>
    </location>
</feature>
<reference evidence="2 3" key="1">
    <citation type="submission" date="2018-10" db="EMBL/GenBank/DDBJ databases">
        <title>Sequencing the genomes of 1000 actinobacteria strains.</title>
        <authorList>
            <person name="Klenk H.-P."/>
        </authorList>
    </citation>
    <scope>NUCLEOTIDE SEQUENCE [LARGE SCALE GENOMIC DNA]</scope>
    <source>
        <strain evidence="2 3">DSM 43800</strain>
    </source>
</reference>
<dbReference type="RefSeq" id="WP_121007337.1">
    <property type="nucleotide sequence ID" value="NZ_RBXO01000001.1"/>
</dbReference>
<dbReference type="AlphaFoldDB" id="A0A495W4G8"/>
<keyword evidence="1" id="KW-0472">Membrane</keyword>
<feature type="transmembrane region" description="Helical" evidence="1">
    <location>
        <begin position="96"/>
        <end position="119"/>
    </location>
</feature>
<dbReference type="Proteomes" id="UP000282084">
    <property type="component" value="Unassembled WGS sequence"/>
</dbReference>
<keyword evidence="3" id="KW-1185">Reference proteome</keyword>
<evidence type="ECO:0000313" key="2">
    <source>
        <dbReference type="EMBL" id="RKT55665.1"/>
    </source>
</evidence>
<sequence>MTIGRHVTRTPTPWTRRLQVLTAVCSVVFTTGTVLHGWLVITPETLEAMMRLSGRTAEQAAAEAPGFLVAFRAVAVLYVIGNALGVLALRGRPWTFWLALLVNVTQAAGPMGMIPPVVYRAAVDTHGVAGLLPTLITDGGALLLSAALIAGFLRFRTAWAHRTDR</sequence>
<proteinExistence type="predicted"/>
<comment type="caution">
    <text evidence="2">The sequence shown here is derived from an EMBL/GenBank/DDBJ whole genome shotgun (WGS) entry which is preliminary data.</text>
</comment>
<feature type="transmembrane region" description="Helical" evidence="1">
    <location>
        <begin position="69"/>
        <end position="89"/>
    </location>
</feature>
<dbReference type="OrthoDB" id="3543536at2"/>
<accession>A0A495W4G8</accession>
<gene>
    <name evidence="2" type="ORF">C8E97_4349</name>
</gene>
<evidence type="ECO:0000313" key="3">
    <source>
        <dbReference type="Proteomes" id="UP000282084"/>
    </source>
</evidence>
<name>A0A495W4G8_9PSEU</name>
<keyword evidence="1" id="KW-0812">Transmembrane</keyword>
<organism evidence="2 3">
    <name type="scientific">Saccharothrix australiensis</name>
    <dbReference type="NCBI Taxonomy" id="2072"/>
    <lineage>
        <taxon>Bacteria</taxon>
        <taxon>Bacillati</taxon>
        <taxon>Actinomycetota</taxon>
        <taxon>Actinomycetes</taxon>
        <taxon>Pseudonocardiales</taxon>
        <taxon>Pseudonocardiaceae</taxon>
        <taxon>Saccharothrix</taxon>
    </lineage>
</organism>
<keyword evidence="1" id="KW-1133">Transmembrane helix</keyword>
<protein>
    <submittedName>
        <fullName evidence="2">Uncharacterized protein</fullName>
    </submittedName>
</protein>
<feature type="transmembrane region" description="Helical" evidence="1">
    <location>
        <begin position="20"/>
        <end position="41"/>
    </location>
</feature>
<dbReference type="EMBL" id="RBXO01000001">
    <property type="protein sequence ID" value="RKT55665.1"/>
    <property type="molecule type" value="Genomic_DNA"/>
</dbReference>
<evidence type="ECO:0000256" key="1">
    <source>
        <dbReference type="SAM" id="Phobius"/>
    </source>
</evidence>